<comment type="caution">
    <text evidence="2">The sequence shown here is derived from an EMBL/GenBank/DDBJ whole genome shotgun (WGS) entry which is preliminary data.</text>
</comment>
<accession>A0ABQ8P0P1</accession>
<dbReference type="EMBL" id="JABSND010000001">
    <property type="protein sequence ID" value="KAI6304881.1"/>
    <property type="molecule type" value="Genomic_DNA"/>
</dbReference>
<keyword evidence="1" id="KW-0812">Transmembrane</keyword>
<keyword evidence="1" id="KW-0472">Membrane</keyword>
<dbReference type="Proteomes" id="UP001059893">
    <property type="component" value="Unassembled WGS sequence"/>
</dbReference>
<evidence type="ECO:0000313" key="3">
    <source>
        <dbReference type="Proteomes" id="UP001059893"/>
    </source>
</evidence>
<keyword evidence="3" id="KW-1185">Reference proteome</keyword>
<proteinExistence type="predicted"/>
<gene>
    <name evidence="2" type="ORF">MCOR33_000004</name>
</gene>
<protein>
    <submittedName>
        <fullName evidence="2">Uncharacterized protein</fullName>
    </submittedName>
</protein>
<evidence type="ECO:0000256" key="1">
    <source>
        <dbReference type="SAM" id="Phobius"/>
    </source>
</evidence>
<sequence>MHSWISFIRFFFFGSFMFLATVWKLASLLIPYVHFLGFGVGLAHIQEIFNLLLVLGTLIFVWFRLFEKIITPRHSTNLPFAYLQLGPQTPSLKVHALLLL</sequence>
<reference evidence="2" key="1">
    <citation type="submission" date="2021-01" db="EMBL/GenBank/DDBJ databases">
        <title>Deciphering the adaptive evolutionary patterns associated with biogeogrpahic diversity in the finger millet blast pathogen Magnaporthe oryzae in Eastern Africa.</title>
        <authorList>
            <person name="Onyema G."/>
            <person name="Shittu T.A."/>
            <person name="Dodsworth S."/>
            <person name="Devilliers S."/>
            <person name="Muthumeenakshi S."/>
            <person name="Sreenivasaprasad S."/>
        </authorList>
    </citation>
    <scope>NUCLEOTIDE SEQUENCE</scope>
    <source>
        <strain evidence="2">D15/s37</strain>
    </source>
</reference>
<organism evidence="2 3">
    <name type="scientific">Pyricularia grisea</name>
    <name type="common">Crabgrass-specific blast fungus</name>
    <name type="synonym">Magnaporthe grisea</name>
    <dbReference type="NCBI Taxonomy" id="148305"/>
    <lineage>
        <taxon>Eukaryota</taxon>
        <taxon>Fungi</taxon>
        <taxon>Dikarya</taxon>
        <taxon>Ascomycota</taxon>
        <taxon>Pezizomycotina</taxon>
        <taxon>Sordariomycetes</taxon>
        <taxon>Sordariomycetidae</taxon>
        <taxon>Magnaporthales</taxon>
        <taxon>Pyriculariaceae</taxon>
        <taxon>Pyricularia</taxon>
    </lineage>
</organism>
<keyword evidence="1" id="KW-1133">Transmembrane helix</keyword>
<evidence type="ECO:0000313" key="2">
    <source>
        <dbReference type="EMBL" id="KAI6304881.1"/>
    </source>
</evidence>
<feature type="transmembrane region" description="Helical" evidence="1">
    <location>
        <begin position="12"/>
        <end position="36"/>
    </location>
</feature>
<name>A0ABQ8P0P1_PYRGI</name>
<feature type="transmembrane region" description="Helical" evidence="1">
    <location>
        <begin position="48"/>
        <end position="66"/>
    </location>
</feature>